<gene>
    <name evidence="1" type="ORF">ENV52_07520</name>
</gene>
<comment type="caution">
    <text evidence="1">The sequence shown here is derived from an EMBL/GenBank/DDBJ whole genome shotgun (WGS) entry which is preliminary data.</text>
</comment>
<reference evidence="1" key="1">
    <citation type="journal article" date="2020" name="mSystems">
        <title>Genome- and Community-Level Interaction Insights into Carbon Utilization and Element Cycling Functions of Hydrothermarchaeota in Hydrothermal Sediment.</title>
        <authorList>
            <person name="Zhou Z."/>
            <person name="Liu Y."/>
            <person name="Xu W."/>
            <person name="Pan J."/>
            <person name="Luo Z.H."/>
            <person name="Li M."/>
        </authorList>
    </citation>
    <scope>NUCLEOTIDE SEQUENCE [LARGE SCALE GENOMIC DNA]</scope>
    <source>
        <strain evidence="1">SpSt-767</strain>
    </source>
</reference>
<dbReference type="AlphaFoldDB" id="A0A7V6A3I5"/>
<protein>
    <submittedName>
        <fullName evidence="1">Uncharacterized protein</fullName>
    </submittedName>
</protein>
<evidence type="ECO:0000313" key="1">
    <source>
        <dbReference type="EMBL" id="HHS29532.1"/>
    </source>
</evidence>
<name>A0A7V6A3I5_9BACT</name>
<dbReference type="EMBL" id="DTGR01000122">
    <property type="protein sequence ID" value="HHS29532.1"/>
    <property type="molecule type" value="Genomic_DNA"/>
</dbReference>
<accession>A0A7V6A3I5</accession>
<organism evidence="1">
    <name type="scientific">Desulfobacca acetoxidans</name>
    <dbReference type="NCBI Taxonomy" id="60893"/>
    <lineage>
        <taxon>Bacteria</taxon>
        <taxon>Pseudomonadati</taxon>
        <taxon>Thermodesulfobacteriota</taxon>
        <taxon>Desulfobaccia</taxon>
        <taxon>Desulfobaccales</taxon>
        <taxon>Desulfobaccaceae</taxon>
        <taxon>Desulfobacca</taxon>
    </lineage>
</organism>
<sequence>MKIQVPQGAVDVGRGEDGRLAVLFTATGMEGAVMLDPKEFSEFEARELGDMLWRVCERWLAARQIIK</sequence>
<proteinExistence type="predicted"/>